<feature type="compositionally biased region" description="Polar residues" evidence="1">
    <location>
        <begin position="173"/>
        <end position="198"/>
    </location>
</feature>
<organism evidence="3 4">
    <name type="scientific">Panagrellus redivivus</name>
    <name type="common">Microworm</name>
    <dbReference type="NCBI Taxonomy" id="6233"/>
    <lineage>
        <taxon>Eukaryota</taxon>
        <taxon>Metazoa</taxon>
        <taxon>Ecdysozoa</taxon>
        <taxon>Nematoda</taxon>
        <taxon>Chromadorea</taxon>
        <taxon>Rhabditida</taxon>
        <taxon>Tylenchina</taxon>
        <taxon>Panagrolaimomorpha</taxon>
        <taxon>Panagrolaimoidea</taxon>
        <taxon>Panagrolaimidae</taxon>
        <taxon>Panagrellus</taxon>
    </lineage>
</organism>
<reference evidence="4" key="2">
    <citation type="submission" date="2020-10" db="UniProtKB">
        <authorList>
            <consortium name="WormBaseParasite"/>
        </authorList>
    </citation>
    <scope>IDENTIFICATION</scope>
</reference>
<feature type="compositionally biased region" description="Basic residues" evidence="1">
    <location>
        <begin position="114"/>
        <end position="127"/>
    </location>
</feature>
<feature type="compositionally biased region" description="Basic and acidic residues" evidence="1">
    <location>
        <begin position="258"/>
        <end position="298"/>
    </location>
</feature>
<dbReference type="Proteomes" id="UP000492821">
    <property type="component" value="Unassembled WGS sequence"/>
</dbReference>
<dbReference type="AlphaFoldDB" id="A0A7E4VXE5"/>
<feature type="compositionally biased region" description="Basic and acidic residues" evidence="1">
    <location>
        <begin position="380"/>
        <end position="392"/>
    </location>
</feature>
<feature type="transmembrane region" description="Helical" evidence="2">
    <location>
        <begin position="12"/>
        <end position="30"/>
    </location>
</feature>
<dbReference type="WBParaSite" id="Pan_g3890.t1">
    <property type="protein sequence ID" value="Pan_g3890.t1"/>
    <property type="gene ID" value="Pan_g3890"/>
</dbReference>
<keyword evidence="3" id="KW-1185">Reference proteome</keyword>
<evidence type="ECO:0000313" key="4">
    <source>
        <dbReference type="WBParaSite" id="Pan_g3890.t1"/>
    </source>
</evidence>
<reference evidence="3" key="1">
    <citation type="journal article" date="2013" name="Genetics">
        <title>The draft genome and transcriptome of Panagrellus redivivus are shaped by the harsh demands of a free-living lifestyle.</title>
        <authorList>
            <person name="Srinivasan J."/>
            <person name="Dillman A.R."/>
            <person name="Macchietto M.G."/>
            <person name="Heikkinen L."/>
            <person name="Lakso M."/>
            <person name="Fracchia K.M."/>
            <person name="Antoshechkin I."/>
            <person name="Mortazavi A."/>
            <person name="Wong G."/>
            <person name="Sternberg P.W."/>
        </authorList>
    </citation>
    <scope>NUCLEOTIDE SEQUENCE [LARGE SCALE GENOMIC DNA]</scope>
    <source>
        <strain evidence="3">MT8872</strain>
    </source>
</reference>
<keyword evidence="2" id="KW-1133">Transmembrane helix</keyword>
<feature type="compositionally biased region" description="Basic and acidic residues" evidence="1">
    <location>
        <begin position="159"/>
        <end position="168"/>
    </location>
</feature>
<evidence type="ECO:0000313" key="3">
    <source>
        <dbReference type="Proteomes" id="UP000492821"/>
    </source>
</evidence>
<feature type="compositionally biased region" description="Basic and acidic residues" evidence="1">
    <location>
        <begin position="240"/>
        <end position="250"/>
    </location>
</feature>
<feature type="compositionally biased region" description="Basic residues" evidence="1">
    <location>
        <begin position="424"/>
        <end position="451"/>
    </location>
</feature>
<sequence length="459" mass="50391">MDPNLPDDQFELIGPLSLVFCFCSLVFVLAQCGKDRQPRTNTVGETRVNGGAAQKTFYGNAKGTPVSRRSPSSPSARQRKAKTPSQWSNVHPSPKSLACEPVVSHRNSPTTGGHSHRSGLHKPRKGKSHDPNNMSASGKKRNQKRSPDMKPVMPQTDPTQKESKKSVKEQQSTLLISATAGTVRTSATQRESQRTQMVTAMAQPEGASVAGVPKSKAVDPVKSEPEEHADIPETTHAPAPRRDLKRDRSLALKALVNYKEKHEISERSKRKRDEEKSARQKEANSEPEIRNQEEKGVMLEEEDGGAPHEKEEDFDNPNDGAPVAPPPPAQPPPPPPPAKSPSRSFPTVDTPDIPPNEAGKAKLPVRNSEKEDSGSDSEGSDEKSEKPTEKKVVIQGTIFTPDDQRQFKPVSDIPADDLTVKRESSKKKKKKKRKSKKKKKAKSGKKPKHNKANHDDSSK</sequence>
<accession>A0A7E4VXE5</accession>
<keyword evidence="2" id="KW-0472">Membrane</keyword>
<proteinExistence type="predicted"/>
<keyword evidence="2" id="KW-0812">Transmembrane</keyword>
<feature type="compositionally biased region" description="Basic and acidic residues" evidence="1">
    <location>
        <begin position="216"/>
        <end position="233"/>
    </location>
</feature>
<protein>
    <submittedName>
        <fullName evidence="4">BLVR domain-containing protein</fullName>
    </submittedName>
</protein>
<evidence type="ECO:0000256" key="1">
    <source>
        <dbReference type="SAM" id="MobiDB-lite"/>
    </source>
</evidence>
<evidence type="ECO:0000256" key="2">
    <source>
        <dbReference type="SAM" id="Phobius"/>
    </source>
</evidence>
<name>A0A7E4VXE5_PANRE</name>
<feature type="region of interest" description="Disordered" evidence="1">
    <location>
        <begin position="37"/>
        <end position="459"/>
    </location>
</feature>
<feature type="compositionally biased region" description="Pro residues" evidence="1">
    <location>
        <begin position="323"/>
        <end position="339"/>
    </location>
</feature>